<proteinExistence type="predicted"/>
<dbReference type="EC" id="1.1.5.3" evidence="6"/>
<keyword evidence="2" id="KW-0288">FMN</keyword>
<dbReference type="AlphaFoldDB" id="M0LSB9"/>
<evidence type="ECO:0000259" key="5">
    <source>
        <dbReference type="Pfam" id="PF00890"/>
    </source>
</evidence>
<dbReference type="GO" id="GO:0004368">
    <property type="term" value="F:glycerol-3-phosphate dehydrogenase (quinone) activity"/>
    <property type="evidence" value="ECO:0007669"/>
    <property type="project" value="UniProtKB-EC"/>
</dbReference>
<evidence type="ECO:0000256" key="4">
    <source>
        <dbReference type="SAM" id="MobiDB-lite"/>
    </source>
</evidence>
<keyword evidence="3 6" id="KW-0560">Oxidoreductase</keyword>
<dbReference type="InterPro" id="IPR036188">
    <property type="entry name" value="FAD/NAD-bd_sf"/>
</dbReference>
<dbReference type="InterPro" id="IPR003953">
    <property type="entry name" value="FAD-dep_OxRdtase_2_FAD-bd"/>
</dbReference>
<dbReference type="NCBIfam" id="NF003722">
    <property type="entry name" value="PRK05329.1-5"/>
    <property type="match status" value="1"/>
</dbReference>
<dbReference type="NCBIfam" id="TIGR03378">
    <property type="entry name" value="glycerol3P_GlpB"/>
    <property type="match status" value="1"/>
</dbReference>
<evidence type="ECO:0000313" key="6">
    <source>
        <dbReference type="EMBL" id="EMA35329.1"/>
    </source>
</evidence>
<evidence type="ECO:0000256" key="3">
    <source>
        <dbReference type="ARBA" id="ARBA00023002"/>
    </source>
</evidence>
<keyword evidence="1" id="KW-0285">Flavoprotein</keyword>
<dbReference type="eggNOG" id="arCOG04585">
    <property type="taxonomic scope" value="Archaea"/>
</dbReference>
<keyword evidence="7" id="KW-1185">Reference proteome</keyword>
<dbReference type="STRING" id="1227454.C446_12734"/>
<accession>M0LSB9</accession>
<dbReference type="Pfam" id="PF00890">
    <property type="entry name" value="FAD_binding_2"/>
    <property type="match status" value="1"/>
</dbReference>
<dbReference type="OrthoDB" id="197288at2157"/>
<dbReference type="GO" id="GO:0009331">
    <property type="term" value="C:glycerol-3-phosphate dehydrogenase (FAD) complex"/>
    <property type="evidence" value="ECO:0007669"/>
    <property type="project" value="InterPro"/>
</dbReference>
<dbReference type="PANTHER" id="PTHR43400">
    <property type="entry name" value="FUMARATE REDUCTASE"/>
    <property type="match status" value="1"/>
</dbReference>
<feature type="compositionally biased region" description="Low complexity" evidence="4">
    <location>
        <begin position="456"/>
        <end position="478"/>
    </location>
</feature>
<feature type="domain" description="FAD-dependent oxidoreductase 2 FAD-binding" evidence="5">
    <location>
        <begin position="6"/>
        <end position="434"/>
    </location>
</feature>
<sequence length="478" mass="49836">MAIEDDVLVIGGGIAGVTAALSAADGGADVRLVTHKQSTLRSASGLIDVLGYLPASAGTTGTDEENEQKAGAGTALEGPVVDPFEAIPQLPESHPYRTVGVDTVREALAFFDEMLGDDYVGAHTDDNALVPTHGGSVKPTARYPTSTAAGLASDPRDVLLVGFETLPSLEAPLAAAHLEAAGAPFEARGVTLSFPGIVRDDAKVTRYAHLLDHDEAVPTDSGETGAREALAAAVEPHIQGESRVGFPAVLGDDHPDDVRATLEEALGVDVFEVPMGPPSLPGLRLEDRLYATLESAGVEVRSGVPVIDYETDESEGDSRRIDRVVVDRNGAKLPHRATEYVLATGGLVGKGIGSNRERVTEPIFDCHVPHATDRYDWFSEDAFGDHPFARFGVVPDDGLRPLDGDGDPEFVNLRAAGAVLGGYDYAAEKSGSGVSIATGYLAGRRAAERVAETRNADANGASENANANASDAEVTGTQ</sequence>
<reference evidence="6 7" key="1">
    <citation type="journal article" date="2014" name="PLoS Genet.">
        <title>Phylogenetically driven sequencing of extremely halophilic archaea reveals strategies for static and dynamic osmo-response.</title>
        <authorList>
            <person name="Becker E.A."/>
            <person name="Seitzer P.M."/>
            <person name="Tritt A."/>
            <person name="Larsen D."/>
            <person name="Krusor M."/>
            <person name="Yao A.I."/>
            <person name="Wu D."/>
            <person name="Madern D."/>
            <person name="Eisen J.A."/>
            <person name="Darling A.E."/>
            <person name="Facciotti M.T."/>
        </authorList>
    </citation>
    <scope>NUCLEOTIDE SEQUENCE [LARGE SCALE GENOMIC DNA]</scope>
    <source>
        <strain evidence="6 7">JCM 10879</strain>
    </source>
</reference>
<dbReference type="PATRIC" id="fig|1227454.3.peg.2605"/>
<organism evidence="6 7">
    <name type="scientific">Halobiforma nitratireducens JCM 10879</name>
    <dbReference type="NCBI Taxonomy" id="1227454"/>
    <lineage>
        <taxon>Archaea</taxon>
        <taxon>Methanobacteriati</taxon>
        <taxon>Methanobacteriota</taxon>
        <taxon>Stenosarchaea group</taxon>
        <taxon>Halobacteria</taxon>
        <taxon>Halobacteriales</taxon>
        <taxon>Natrialbaceae</taxon>
        <taxon>Halobiforma</taxon>
    </lineage>
</organism>
<dbReference type="RefSeq" id="WP_006673452.1">
    <property type="nucleotide sequence ID" value="NZ_AOMA01000125.1"/>
</dbReference>
<dbReference type="Gene3D" id="3.50.50.60">
    <property type="entry name" value="FAD/NAD(P)-binding domain"/>
    <property type="match status" value="2"/>
</dbReference>
<dbReference type="Proteomes" id="UP000011607">
    <property type="component" value="Unassembled WGS sequence"/>
</dbReference>
<dbReference type="PANTHER" id="PTHR43400:SF11">
    <property type="entry name" value="ANAEROBIC GLYCEROL-3-PHOSPHATE DEHYDROGENASE SUBUNIT B"/>
    <property type="match status" value="1"/>
</dbReference>
<evidence type="ECO:0000256" key="2">
    <source>
        <dbReference type="ARBA" id="ARBA00022643"/>
    </source>
</evidence>
<evidence type="ECO:0000256" key="1">
    <source>
        <dbReference type="ARBA" id="ARBA00022630"/>
    </source>
</evidence>
<dbReference type="EMBL" id="AOMA01000125">
    <property type="protein sequence ID" value="EMA35329.1"/>
    <property type="molecule type" value="Genomic_DNA"/>
</dbReference>
<evidence type="ECO:0000313" key="7">
    <source>
        <dbReference type="Proteomes" id="UP000011607"/>
    </source>
</evidence>
<dbReference type="SUPFAM" id="SSF51905">
    <property type="entry name" value="FAD/NAD(P)-binding domain"/>
    <property type="match status" value="1"/>
</dbReference>
<gene>
    <name evidence="6" type="ORF">C446_12734</name>
</gene>
<dbReference type="InterPro" id="IPR009158">
    <property type="entry name" value="G3P_DH_GlpB_su"/>
</dbReference>
<dbReference type="InterPro" id="IPR050315">
    <property type="entry name" value="FAD-oxidoreductase_2"/>
</dbReference>
<comment type="caution">
    <text evidence="6">The sequence shown here is derived from an EMBL/GenBank/DDBJ whole genome shotgun (WGS) entry which is preliminary data.</text>
</comment>
<name>M0LSB9_9EURY</name>
<feature type="region of interest" description="Disordered" evidence="4">
    <location>
        <begin position="451"/>
        <end position="478"/>
    </location>
</feature>
<protein>
    <submittedName>
        <fullName evidence="6">Anaerobic glycerol-3-phosphate dehydrogenase subunit B</fullName>
        <ecNumber evidence="6">1.1.5.3</ecNumber>
    </submittedName>
</protein>